<proteinExistence type="predicted"/>
<keyword evidence="2" id="KW-1185">Reference proteome</keyword>
<comment type="caution">
    <text evidence="1">The sequence shown here is derived from an EMBL/GenBank/DDBJ whole genome shotgun (WGS) entry which is preliminary data.</text>
</comment>
<accession>A0ABU6ZDY8</accession>
<gene>
    <name evidence="1" type="ORF">PIB30_042315</name>
</gene>
<organism evidence="1 2">
    <name type="scientific">Stylosanthes scabra</name>
    <dbReference type="NCBI Taxonomy" id="79078"/>
    <lineage>
        <taxon>Eukaryota</taxon>
        <taxon>Viridiplantae</taxon>
        <taxon>Streptophyta</taxon>
        <taxon>Embryophyta</taxon>
        <taxon>Tracheophyta</taxon>
        <taxon>Spermatophyta</taxon>
        <taxon>Magnoliopsida</taxon>
        <taxon>eudicotyledons</taxon>
        <taxon>Gunneridae</taxon>
        <taxon>Pentapetalae</taxon>
        <taxon>rosids</taxon>
        <taxon>fabids</taxon>
        <taxon>Fabales</taxon>
        <taxon>Fabaceae</taxon>
        <taxon>Papilionoideae</taxon>
        <taxon>50 kb inversion clade</taxon>
        <taxon>dalbergioids sensu lato</taxon>
        <taxon>Dalbergieae</taxon>
        <taxon>Pterocarpus clade</taxon>
        <taxon>Stylosanthes</taxon>
    </lineage>
</organism>
<sequence>MVTIHIINTIQNLTKEANKQSQALEIGKGYTVTVAEQRKPSWSEKETILTNGSTSLDRLPSVEFDGGGGRNYLSGRTRRIGSGASKDPLSEVVENRRWRRSALEEIGVGGSDSSCRSDGDYRCTDQRRGGSGFVDSRRRRAKTEDVTAEDLQIPFRCRCVVFLLSSSLCVTLSNGHEEDRSDGGSAGW</sequence>
<protein>
    <submittedName>
        <fullName evidence="1">Uncharacterized protein</fullName>
    </submittedName>
</protein>
<dbReference type="Proteomes" id="UP001341840">
    <property type="component" value="Unassembled WGS sequence"/>
</dbReference>
<evidence type="ECO:0000313" key="2">
    <source>
        <dbReference type="Proteomes" id="UP001341840"/>
    </source>
</evidence>
<name>A0ABU6ZDY8_9FABA</name>
<reference evidence="1 2" key="1">
    <citation type="journal article" date="2023" name="Plants (Basel)">
        <title>Bridging the Gap: Combining Genomics and Transcriptomics Approaches to Understand Stylosanthes scabra, an Orphan Legume from the Brazilian Caatinga.</title>
        <authorList>
            <person name="Ferreira-Neto J.R.C."/>
            <person name="da Silva M.D."/>
            <person name="Binneck E."/>
            <person name="de Melo N.F."/>
            <person name="da Silva R.H."/>
            <person name="de Melo A.L.T.M."/>
            <person name="Pandolfi V."/>
            <person name="Bustamante F.O."/>
            <person name="Brasileiro-Vidal A.C."/>
            <person name="Benko-Iseppon A.M."/>
        </authorList>
    </citation>
    <scope>NUCLEOTIDE SEQUENCE [LARGE SCALE GENOMIC DNA]</scope>
    <source>
        <tissue evidence="1">Leaves</tissue>
    </source>
</reference>
<evidence type="ECO:0000313" key="1">
    <source>
        <dbReference type="EMBL" id="MED6220175.1"/>
    </source>
</evidence>
<dbReference type="EMBL" id="JASCZI010272100">
    <property type="protein sequence ID" value="MED6220175.1"/>
    <property type="molecule type" value="Genomic_DNA"/>
</dbReference>